<reference evidence="2 3" key="1">
    <citation type="journal article" date="2016" name="Nat. Commun.">
        <title>Thousands of microbial genomes shed light on interconnected biogeochemical processes in an aquifer system.</title>
        <authorList>
            <person name="Anantharaman K."/>
            <person name="Brown C.T."/>
            <person name="Hug L.A."/>
            <person name="Sharon I."/>
            <person name="Castelle C.J."/>
            <person name="Probst A.J."/>
            <person name="Thomas B.C."/>
            <person name="Singh A."/>
            <person name="Wilkins M.J."/>
            <person name="Karaoz U."/>
            <person name="Brodie E.L."/>
            <person name="Williams K.H."/>
            <person name="Hubbard S.S."/>
            <person name="Banfield J.F."/>
        </authorList>
    </citation>
    <scope>NUCLEOTIDE SEQUENCE [LARGE SCALE GENOMIC DNA]</scope>
</reference>
<keyword evidence="1" id="KW-0067">ATP-binding</keyword>
<dbReference type="EMBL" id="MGGZ01000019">
    <property type="protein sequence ID" value="OGM57043.1"/>
    <property type="molecule type" value="Genomic_DNA"/>
</dbReference>
<proteinExistence type="inferred from homology"/>
<dbReference type="GO" id="GO:0050566">
    <property type="term" value="F:asparaginyl-tRNA synthase (glutamine-hydrolyzing) activity"/>
    <property type="evidence" value="ECO:0007669"/>
    <property type="project" value="RHEA"/>
</dbReference>
<keyword evidence="1" id="KW-0436">Ligase</keyword>
<dbReference type="PANTHER" id="PTHR15004">
    <property type="entry name" value="GLUTAMYL-TRNA(GLN) AMIDOTRANSFERASE SUBUNIT C, MITOCHONDRIAL"/>
    <property type="match status" value="1"/>
</dbReference>
<comment type="similarity">
    <text evidence="1">Belongs to the GatC family.</text>
</comment>
<dbReference type="HAMAP" id="MF_00122">
    <property type="entry name" value="GatC"/>
    <property type="match status" value="1"/>
</dbReference>
<dbReference type="GO" id="GO:0050567">
    <property type="term" value="F:glutaminyl-tRNA synthase (glutamine-hydrolyzing) activity"/>
    <property type="evidence" value="ECO:0007669"/>
    <property type="project" value="UniProtKB-UniRule"/>
</dbReference>
<comment type="catalytic activity">
    <reaction evidence="1">
        <text>L-aspartyl-tRNA(Asn) + L-glutamine + ATP + H2O = L-asparaginyl-tRNA(Asn) + L-glutamate + ADP + phosphate + 2 H(+)</text>
        <dbReference type="Rhea" id="RHEA:14513"/>
        <dbReference type="Rhea" id="RHEA-COMP:9674"/>
        <dbReference type="Rhea" id="RHEA-COMP:9677"/>
        <dbReference type="ChEBI" id="CHEBI:15377"/>
        <dbReference type="ChEBI" id="CHEBI:15378"/>
        <dbReference type="ChEBI" id="CHEBI:29985"/>
        <dbReference type="ChEBI" id="CHEBI:30616"/>
        <dbReference type="ChEBI" id="CHEBI:43474"/>
        <dbReference type="ChEBI" id="CHEBI:58359"/>
        <dbReference type="ChEBI" id="CHEBI:78515"/>
        <dbReference type="ChEBI" id="CHEBI:78516"/>
        <dbReference type="ChEBI" id="CHEBI:456216"/>
    </reaction>
</comment>
<evidence type="ECO:0000313" key="2">
    <source>
        <dbReference type="EMBL" id="OGM57043.1"/>
    </source>
</evidence>
<protein>
    <recommendedName>
        <fullName evidence="1">Aspartyl/glutamyl-tRNA(Asn/Gln) amidotransferase subunit C</fullName>
        <shortName evidence="1">Asp/Glu-ADT subunit C</shortName>
        <ecNumber evidence="1">6.3.5.-</ecNumber>
    </recommendedName>
</protein>
<name>A0A1F8AZ52_9BACT</name>
<comment type="caution">
    <text evidence="2">The sequence shown here is derived from an EMBL/GenBank/DDBJ whole genome shotgun (WGS) entry which is preliminary data.</text>
</comment>
<dbReference type="EC" id="6.3.5.-" evidence="1"/>
<organism evidence="2 3">
    <name type="scientific">Candidatus Woesebacteria bacterium RIFCSPHIGHO2_12_FULL_46_16</name>
    <dbReference type="NCBI Taxonomy" id="1802513"/>
    <lineage>
        <taxon>Bacteria</taxon>
        <taxon>Candidatus Woeseibacteriota</taxon>
    </lineage>
</organism>
<dbReference type="AlphaFoldDB" id="A0A1F8AZ52"/>
<evidence type="ECO:0000313" key="3">
    <source>
        <dbReference type="Proteomes" id="UP000178313"/>
    </source>
</evidence>
<comment type="subunit">
    <text evidence="1">Heterotrimer of A, B and C subunits.</text>
</comment>
<dbReference type="InterPro" id="IPR003837">
    <property type="entry name" value="GatC"/>
</dbReference>
<dbReference type="NCBIfam" id="TIGR00135">
    <property type="entry name" value="gatC"/>
    <property type="match status" value="1"/>
</dbReference>
<accession>A0A1F8AZ52</accession>
<evidence type="ECO:0000256" key="1">
    <source>
        <dbReference type="HAMAP-Rule" id="MF_00122"/>
    </source>
</evidence>
<comment type="catalytic activity">
    <reaction evidence="1">
        <text>L-glutamyl-tRNA(Gln) + L-glutamine + ATP + H2O = L-glutaminyl-tRNA(Gln) + L-glutamate + ADP + phosphate + H(+)</text>
        <dbReference type="Rhea" id="RHEA:17521"/>
        <dbReference type="Rhea" id="RHEA-COMP:9681"/>
        <dbReference type="Rhea" id="RHEA-COMP:9684"/>
        <dbReference type="ChEBI" id="CHEBI:15377"/>
        <dbReference type="ChEBI" id="CHEBI:15378"/>
        <dbReference type="ChEBI" id="CHEBI:29985"/>
        <dbReference type="ChEBI" id="CHEBI:30616"/>
        <dbReference type="ChEBI" id="CHEBI:43474"/>
        <dbReference type="ChEBI" id="CHEBI:58359"/>
        <dbReference type="ChEBI" id="CHEBI:78520"/>
        <dbReference type="ChEBI" id="CHEBI:78521"/>
        <dbReference type="ChEBI" id="CHEBI:456216"/>
    </reaction>
</comment>
<gene>
    <name evidence="1" type="primary">gatC</name>
    <name evidence="2" type="ORF">A3E46_02225</name>
</gene>
<sequence length="103" mass="11708">MSKLTKKDVEHVARLSNLKLTPQETEKYLKQLSEVINYVEELGEVDTSQTEPTSQTTGLEDRLRLDEVKAERTLTKDEALSGTDKTHNGYFVVPAILEERSDK</sequence>
<keyword evidence="1" id="KW-0547">Nucleotide-binding</keyword>
<dbReference type="PANTHER" id="PTHR15004:SF0">
    <property type="entry name" value="GLUTAMYL-TRNA(GLN) AMIDOTRANSFERASE SUBUNIT C, MITOCHONDRIAL"/>
    <property type="match status" value="1"/>
</dbReference>
<keyword evidence="1" id="KW-0648">Protein biosynthesis</keyword>
<dbReference type="GO" id="GO:0070681">
    <property type="term" value="P:glutaminyl-tRNAGln biosynthesis via transamidation"/>
    <property type="evidence" value="ECO:0007669"/>
    <property type="project" value="TreeGrafter"/>
</dbReference>
<dbReference type="STRING" id="1802513.A3E46_02225"/>
<dbReference type="GO" id="GO:0006412">
    <property type="term" value="P:translation"/>
    <property type="evidence" value="ECO:0007669"/>
    <property type="project" value="UniProtKB-UniRule"/>
</dbReference>
<dbReference type="Pfam" id="PF02686">
    <property type="entry name" value="GatC"/>
    <property type="match status" value="1"/>
</dbReference>
<dbReference type="InterPro" id="IPR036113">
    <property type="entry name" value="Asp/Glu-ADT_sf_sub_c"/>
</dbReference>
<dbReference type="Proteomes" id="UP000178313">
    <property type="component" value="Unassembled WGS sequence"/>
</dbReference>
<dbReference type="GO" id="GO:0005524">
    <property type="term" value="F:ATP binding"/>
    <property type="evidence" value="ECO:0007669"/>
    <property type="project" value="UniProtKB-KW"/>
</dbReference>
<comment type="function">
    <text evidence="1">Allows the formation of correctly charged Asn-tRNA(Asn) or Gln-tRNA(Gln) through the transamidation of misacylated Asp-tRNA(Asn) or Glu-tRNA(Gln) in organisms which lack either or both of asparaginyl-tRNA or glutaminyl-tRNA synthetases. The reaction takes place in the presence of glutamine and ATP through an activated phospho-Asp-tRNA(Asn) or phospho-Glu-tRNA(Gln).</text>
</comment>
<dbReference type="SUPFAM" id="SSF141000">
    <property type="entry name" value="Glu-tRNAGln amidotransferase C subunit"/>
    <property type="match status" value="1"/>
</dbReference>
<dbReference type="Gene3D" id="1.10.20.60">
    <property type="entry name" value="Glu-tRNAGln amidotransferase C subunit, N-terminal domain"/>
    <property type="match status" value="1"/>
</dbReference>
<dbReference type="GO" id="GO:0006450">
    <property type="term" value="P:regulation of translational fidelity"/>
    <property type="evidence" value="ECO:0007669"/>
    <property type="project" value="InterPro"/>
</dbReference>